<dbReference type="AlphaFoldDB" id="A0A544TFL2"/>
<evidence type="ECO:0000313" key="2">
    <source>
        <dbReference type="Proteomes" id="UP000318937"/>
    </source>
</evidence>
<dbReference type="Proteomes" id="UP000318937">
    <property type="component" value="Unassembled WGS sequence"/>
</dbReference>
<name>A0A544TFL2_9BACI</name>
<dbReference type="OrthoDB" id="2736688at2"/>
<keyword evidence="2" id="KW-1185">Reference proteome</keyword>
<evidence type="ECO:0000313" key="1">
    <source>
        <dbReference type="EMBL" id="TQR16243.1"/>
    </source>
</evidence>
<proteinExistence type="predicted"/>
<reference evidence="1 2" key="1">
    <citation type="submission" date="2019-05" db="EMBL/GenBank/DDBJ databases">
        <title>Psychrobacillus vulpis sp. nov., a new species isolated from feces of a red fox that inhabits in The Tablas de Daimiel Natural Park, Albacete, Spain.</title>
        <authorList>
            <person name="Rodriguez M."/>
            <person name="Reina J.C."/>
            <person name="Bejar V."/>
            <person name="Llamas I."/>
        </authorList>
    </citation>
    <scope>NUCLEOTIDE SEQUENCE [LARGE SCALE GENOMIC DNA]</scope>
    <source>
        <strain evidence="1 2">NHI-2</strain>
    </source>
</reference>
<dbReference type="EMBL" id="VDGG01000012">
    <property type="protein sequence ID" value="TQR16243.1"/>
    <property type="molecule type" value="Genomic_DNA"/>
</dbReference>
<sequence length="67" mass="8223">MIIKSDEKIIYCYNCRALTLFIRRDMHNNNSGVESHCSECSDVWFEWQNRAVEREKEKWIEYNELTF</sequence>
<protein>
    <submittedName>
        <fullName evidence="1">Uncharacterized protein</fullName>
    </submittedName>
</protein>
<comment type="caution">
    <text evidence="1">The sequence shown here is derived from an EMBL/GenBank/DDBJ whole genome shotgun (WGS) entry which is preliminary data.</text>
</comment>
<organism evidence="1 2">
    <name type="scientific">Psychrobacillus soli</name>
    <dbReference type="NCBI Taxonomy" id="1543965"/>
    <lineage>
        <taxon>Bacteria</taxon>
        <taxon>Bacillati</taxon>
        <taxon>Bacillota</taxon>
        <taxon>Bacilli</taxon>
        <taxon>Bacillales</taxon>
        <taxon>Bacillaceae</taxon>
        <taxon>Psychrobacillus</taxon>
    </lineage>
</organism>
<gene>
    <name evidence="1" type="ORF">FG383_07045</name>
</gene>
<accession>A0A544TFL2</accession>